<dbReference type="GO" id="GO:0004129">
    <property type="term" value="F:cytochrome-c oxidase activity"/>
    <property type="evidence" value="ECO:0007669"/>
    <property type="project" value="InterPro"/>
</dbReference>
<feature type="region of interest" description="Disordered" evidence="11">
    <location>
        <begin position="239"/>
        <end position="273"/>
    </location>
</feature>
<dbReference type="OrthoDB" id="3372at2157"/>
<keyword evidence="6" id="KW-0479">Metal-binding</keyword>
<keyword evidence="4" id="KW-0679">Respiratory chain</keyword>
<feature type="compositionally biased region" description="Polar residues" evidence="11">
    <location>
        <begin position="248"/>
        <end position="267"/>
    </location>
</feature>
<evidence type="ECO:0000256" key="11">
    <source>
        <dbReference type="SAM" id="MobiDB-lite"/>
    </source>
</evidence>
<feature type="domain" description="Cytochrome oxidase subunit II copper A binding" evidence="13">
    <location>
        <begin position="116"/>
        <end position="234"/>
    </location>
</feature>
<evidence type="ECO:0000256" key="2">
    <source>
        <dbReference type="ARBA" id="ARBA00007866"/>
    </source>
</evidence>
<dbReference type="RefSeq" id="WP_092732169.1">
    <property type="nucleotide sequence ID" value="NZ_FNPC01000004.1"/>
</dbReference>
<comment type="subcellular location">
    <subcellularLocation>
        <location evidence="1">Membrane</location>
        <topology evidence="1">Multi-pass membrane protein</topology>
    </subcellularLocation>
</comment>
<feature type="transmembrane region" description="Helical" evidence="12">
    <location>
        <begin position="80"/>
        <end position="102"/>
    </location>
</feature>
<feature type="transmembrane region" description="Helical" evidence="12">
    <location>
        <begin position="23"/>
        <end position="44"/>
    </location>
</feature>
<evidence type="ECO:0000259" key="13">
    <source>
        <dbReference type="PROSITE" id="PS50857"/>
    </source>
</evidence>
<evidence type="ECO:0000256" key="8">
    <source>
        <dbReference type="ARBA" id="ARBA00022989"/>
    </source>
</evidence>
<evidence type="ECO:0000256" key="6">
    <source>
        <dbReference type="ARBA" id="ARBA00022723"/>
    </source>
</evidence>
<dbReference type="PANTHER" id="PTHR22888:SF9">
    <property type="entry name" value="CYTOCHROME C OXIDASE SUBUNIT 2"/>
    <property type="match status" value="1"/>
</dbReference>
<dbReference type="InterPro" id="IPR045187">
    <property type="entry name" value="CcO_II"/>
</dbReference>
<dbReference type="InterPro" id="IPR002429">
    <property type="entry name" value="CcO_II-like_C"/>
</dbReference>
<evidence type="ECO:0000313" key="15">
    <source>
        <dbReference type="Proteomes" id="UP000199079"/>
    </source>
</evidence>
<organism evidence="14 15">
    <name type="scientific">Halopenitus persicus</name>
    <dbReference type="NCBI Taxonomy" id="1048396"/>
    <lineage>
        <taxon>Archaea</taxon>
        <taxon>Methanobacteriati</taxon>
        <taxon>Methanobacteriota</taxon>
        <taxon>Stenosarchaea group</taxon>
        <taxon>Halobacteria</taxon>
        <taxon>Halobacteriales</taxon>
        <taxon>Haloferacaceae</taxon>
        <taxon>Halopenitus</taxon>
    </lineage>
</organism>
<evidence type="ECO:0000256" key="12">
    <source>
        <dbReference type="SAM" id="Phobius"/>
    </source>
</evidence>
<dbReference type="GO" id="GO:0016020">
    <property type="term" value="C:membrane"/>
    <property type="evidence" value="ECO:0007669"/>
    <property type="project" value="UniProtKB-SubCell"/>
</dbReference>
<protein>
    <submittedName>
        <fullName evidence="14">Cytochrome c oxidase subunit 2</fullName>
    </submittedName>
</protein>
<dbReference type="PROSITE" id="PS50857">
    <property type="entry name" value="COX2_CUA"/>
    <property type="match status" value="1"/>
</dbReference>
<dbReference type="Pfam" id="PF00116">
    <property type="entry name" value="COX2"/>
    <property type="match status" value="1"/>
</dbReference>
<dbReference type="PANTHER" id="PTHR22888">
    <property type="entry name" value="CYTOCHROME C OXIDASE, SUBUNIT II"/>
    <property type="match status" value="1"/>
</dbReference>
<keyword evidence="7" id="KW-0249">Electron transport</keyword>
<dbReference type="Gene3D" id="2.60.40.420">
    <property type="entry name" value="Cupredoxins - blue copper proteins"/>
    <property type="match status" value="1"/>
</dbReference>
<dbReference type="EMBL" id="FNPC01000004">
    <property type="protein sequence ID" value="SDY31184.1"/>
    <property type="molecule type" value="Genomic_DNA"/>
</dbReference>
<reference evidence="15" key="1">
    <citation type="submission" date="2016-10" db="EMBL/GenBank/DDBJ databases">
        <authorList>
            <person name="Varghese N."/>
            <person name="Submissions S."/>
        </authorList>
    </citation>
    <scope>NUCLEOTIDE SEQUENCE [LARGE SCALE GENOMIC DNA]</scope>
    <source>
        <strain evidence="15">DC30,IBRC 10041,KCTC 4046</strain>
    </source>
</reference>
<accession>A0A1H3IWB3</accession>
<evidence type="ECO:0000256" key="7">
    <source>
        <dbReference type="ARBA" id="ARBA00022982"/>
    </source>
</evidence>
<dbReference type="SUPFAM" id="SSF49503">
    <property type="entry name" value="Cupredoxins"/>
    <property type="match status" value="1"/>
</dbReference>
<keyword evidence="10 12" id="KW-0472">Membrane</keyword>
<sequence length="273" mass="29552">MIASVLLQGTDGLRAQAEIFNEIFSVFLGLGTLIGVIVVSYMLWNAYKYRDDGSEPKESFDPPVLGELPTGKGGPKAKKLFLSFGLSAIVVISLVVYAYGLLLVVEQGPDAPGVESADMEVDVVGYQFGWEFQYPNGVTTQNTLYVPEDSAIELRVTSRDVWHTFGVTDLRIKSDAIPGDYSETWFTTDGEDLASGEERTHQIECFELCGSGHSYMTGEIVVMDDQDFNTWYDEQAAALENESDGSGAATNGTDSGNGMENATNAMTAQGVEA</sequence>
<proteinExistence type="inferred from homology"/>
<dbReference type="GO" id="GO:0016491">
    <property type="term" value="F:oxidoreductase activity"/>
    <property type="evidence" value="ECO:0007669"/>
    <property type="project" value="InterPro"/>
</dbReference>
<evidence type="ECO:0000256" key="3">
    <source>
        <dbReference type="ARBA" id="ARBA00022448"/>
    </source>
</evidence>
<keyword evidence="15" id="KW-1185">Reference proteome</keyword>
<evidence type="ECO:0000313" key="14">
    <source>
        <dbReference type="EMBL" id="SDY31184.1"/>
    </source>
</evidence>
<comment type="similarity">
    <text evidence="2">Belongs to the cytochrome c oxidase subunit 2 family.</text>
</comment>
<gene>
    <name evidence="14" type="ORF">SAMN05216564_104261</name>
</gene>
<keyword evidence="9" id="KW-0186">Copper</keyword>
<evidence type="ECO:0000256" key="9">
    <source>
        <dbReference type="ARBA" id="ARBA00023008"/>
    </source>
</evidence>
<dbReference type="InterPro" id="IPR014222">
    <property type="entry name" value="Cyt_c_oxidase_su2"/>
</dbReference>
<evidence type="ECO:0000256" key="5">
    <source>
        <dbReference type="ARBA" id="ARBA00022692"/>
    </source>
</evidence>
<evidence type="ECO:0000256" key="1">
    <source>
        <dbReference type="ARBA" id="ARBA00004141"/>
    </source>
</evidence>
<dbReference type="InterPro" id="IPR008972">
    <property type="entry name" value="Cupredoxin"/>
</dbReference>
<keyword evidence="5 12" id="KW-0812">Transmembrane</keyword>
<evidence type="ECO:0000256" key="10">
    <source>
        <dbReference type="ARBA" id="ARBA00023136"/>
    </source>
</evidence>
<dbReference type="GO" id="GO:0042773">
    <property type="term" value="P:ATP synthesis coupled electron transport"/>
    <property type="evidence" value="ECO:0007669"/>
    <property type="project" value="TreeGrafter"/>
</dbReference>
<keyword evidence="8 12" id="KW-1133">Transmembrane helix</keyword>
<keyword evidence="3" id="KW-0813">Transport</keyword>
<evidence type="ECO:0000256" key="4">
    <source>
        <dbReference type="ARBA" id="ARBA00022660"/>
    </source>
</evidence>
<dbReference type="Proteomes" id="UP000199079">
    <property type="component" value="Unassembled WGS sequence"/>
</dbReference>
<dbReference type="GO" id="GO:0005507">
    <property type="term" value="F:copper ion binding"/>
    <property type="evidence" value="ECO:0007669"/>
    <property type="project" value="InterPro"/>
</dbReference>
<dbReference type="NCBIfam" id="TIGR02866">
    <property type="entry name" value="CoxB"/>
    <property type="match status" value="1"/>
</dbReference>
<name>A0A1H3IWB3_9EURY</name>
<dbReference type="AlphaFoldDB" id="A0A1H3IWB3"/>